<dbReference type="InterPro" id="IPR007666">
    <property type="entry name" value="ADP_PFK/GK"/>
</dbReference>
<dbReference type="InterPro" id="IPR029056">
    <property type="entry name" value="Ribokinase-like"/>
</dbReference>
<proteinExistence type="predicted"/>
<dbReference type="GO" id="GO:0016301">
    <property type="term" value="F:kinase activity"/>
    <property type="evidence" value="ECO:0007669"/>
    <property type="project" value="UniProtKB-KW"/>
</dbReference>
<gene>
    <name evidence="6" type="ORF">ATK74_2732</name>
</gene>
<dbReference type="Gene3D" id="3.40.1190.20">
    <property type="match status" value="1"/>
</dbReference>
<keyword evidence="2" id="KW-0479">Metal-binding</keyword>
<dbReference type="GO" id="GO:0006096">
    <property type="term" value="P:glycolytic process"/>
    <property type="evidence" value="ECO:0007669"/>
    <property type="project" value="UniProtKB-KW"/>
</dbReference>
<dbReference type="AlphaFoldDB" id="A0A2A9CVG9"/>
<evidence type="ECO:0000256" key="3">
    <source>
        <dbReference type="ARBA" id="ARBA00022777"/>
    </source>
</evidence>
<evidence type="ECO:0000313" key="7">
    <source>
        <dbReference type="Proteomes" id="UP000226079"/>
    </source>
</evidence>
<evidence type="ECO:0000256" key="1">
    <source>
        <dbReference type="ARBA" id="ARBA00022679"/>
    </source>
</evidence>
<evidence type="ECO:0000256" key="2">
    <source>
        <dbReference type="ARBA" id="ARBA00022723"/>
    </source>
</evidence>
<dbReference type="Proteomes" id="UP000226079">
    <property type="component" value="Unassembled WGS sequence"/>
</dbReference>
<comment type="caution">
    <text evidence="6">The sequence shown here is derived from an EMBL/GenBank/DDBJ whole genome shotgun (WGS) entry which is preliminary data.</text>
</comment>
<keyword evidence="5" id="KW-0324">Glycolysis</keyword>
<dbReference type="PROSITE" id="PS51255">
    <property type="entry name" value="ADPK"/>
    <property type="match status" value="1"/>
</dbReference>
<dbReference type="RefSeq" id="WP_098461525.1">
    <property type="nucleotide sequence ID" value="NZ_PDJC01000001.1"/>
</dbReference>
<dbReference type="GO" id="GO:0046872">
    <property type="term" value="F:metal ion binding"/>
    <property type="evidence" value="ECO:0007669"/>
    <property type="project" value="UniProtKB-KW"/>
</dbReference>
<accession>A0A2A9CVG9</accession>
<keyword evidence="1" id="KW-0808">Transferase</keyword>
<dbReference type="OrthoDB" id="2813007at2"/>
<evidence type="ECO:0000313" key="6">
    <source>
        <dbReference type="EMBL" id="PFG18151.1"/>
    </source>
</evidence>
<dbReference type="EMBL" id="PDJC01000001">
    <property type="protein sequence ID" value="PFG18151.1"/>
    <property type="molecule type" value="Genomic_DNA"/>
</dbReference>
<keyword evidence="7" id="KW-1185">Reference proteome</keyword>
<keyword evidence="4" id="KW-0460">Magnesium</keyword>
<dbReference type="Pfam" id="PF04587">
    <property type="entry name" value="ADP_PFK_GK"/>
    <property type="match status" value="1"/>
</dbReference>
<organism evidence="6 7">
    <name type="scientific">Propionicimonas paludicola</name>
    <dbReference type="NCBI Taxonomy" id="185243"/>
    <lineage>
        <taxon>Bacteria</taxon>
        <taxon>Bacillati</taxon>
        <taxon>Actinomycetota</taxon>
        <taxon>Actinomycetes</taxon>
        <taxon>Propionibacteriales</taxon>
        <taxon>Nocardioidaceae</taxon>
        <taxon>Propionicimonas</taxon>
    </lineage>
</organism>
<keyword evidence="3 6" id="KW-0418">Kinase</keyword>
<protein>
    <submittedName>
        <fullName evidence="6">ADP-dependent phosphofructokinase/glucokinase</fullName>
    </submittedName>
</protein>
<evidence type="ECO:0000256" key="4">
    <source>
        <dbReference type="ARBA" id="ARBA00022842"/>
    </source>
</evidence>
<dbReference type="SUPFAM" id="SSF53613">
    <property type="entry name" value="Ribokinase-like"/>
    <property type="match status" value="1"/>
</dbReference>
<reference evidence="6 7" key="1">
    <citation type="submission" date="2017-10" db="EMBL/GenBank/DDBJ databases">
        <title>Sequencing the genomes of 1000 actinobacteria strains.</title>
        <authorList>
            <person name="Klenk H.-P."/>
        </authorList>
    </citation>
    <scope>NUCLEOTIDE SEQUENCE [LARGE SCALE GENOMIC DNA]</scope>
    <source>
        <strain evidence="6 7">DSM 15597</strain>
    </source>
</reference>
<dbReference type="GO" id="GO:0016773">
    <property type="term" value="F:phosphotransferase activity, alcohol group as acceptor"/>
    <property type="evidence" value="ECO:0007669"/>
    <property type="project" value="InterPro"/>
</dbReference>
<name>A0A2A9CVG9_9ACTN</name>
<sequence>MTHELVLGLGGTVDFEIAWDAELLAELARQYRIVRADLDVTAPVQDERDLVCAILAFLDADSGGEKYISSSQLGIDFAERFDYLISLGGTCVRAALAIAKLGVPSLVHLVSIDDNVRRLLPPGIDYLSSATRDSLDPHLIVQFPAGARVALVDGEVRAEHPNRIIFVNDPPNRDLVLSPELPAALAGARAFLPSGFNVMRDPTLLADRIAFLQQAMTQLPAEAVVFYEDAGFHDNAMRELVSRDFRGRIDVHSLNEDELQSYLGRRVNLLDLDDVLAALGEFNRFAIAPTVVVHTKYWSLARGARAGEFTDALAGGIDLASTRYCYGDNFTVADLAAVRQLSVHAGGAQFCTQIQDWLGGSVRCVPGRVLDVPRPTTIGLGDTFVGGFLGTLVYGPLGTETASEEG</sequence>
<evidence type="ECO:0000256" key="5">
    <source>
        <dbReference type="ARBA" id="ARBA00023152"/>
    </source>
</evidence>